<evidence type="ECO:0000313" key="1">
    <source>
        <dbReference type="EMBL" id="MDN3713396.1"/>
    </source>
</evidence>
<dbReference type="SUPFAM" id="SSF69047">
    <property type="entry name" value="Hypothetical protein YjbJ"/>
    <property type="match status" value="1"/>
</dbReference>
<dbReference type="EMBL" id="JAUFRC010000001">
    <property type="protein sequence ID" value="MDN3713396.1"/>
    <property type="molecule type" value="Genomic_DNA"/>
</dbReference>
<comment type="caution">
    <text evidence="1">The sequence shown here is derived from an EMBL/GenBank/DDBJ whole genome shotgun (WGS) entry which is preliminary data.</text>
</comment>
<organism evidence="1 2">
    <name type="scientific">Paracoccus cavernae</name>
    <dbReference type="NCBI Taxonomy" id="1571207"/>
    <lineage>
        <taxon>Bacteria</taxon>
        <taxon>Pseudomonadati</taxon>
        <taxon>Pseudomonadota</taxon>
        <taxon>Alphaproteobacteria</taxon>
        <taxon>Rhodobacterales</taxon>
        <taxon>Paracoccaceae</taxon>
        <taxon>Paracoccus</taxon>
    </lineage>
</organism>
<name>A0ABT8DAN4_9RHOB</name>
<proteinExistence type="predicted"/>
<keyword evidence="2" id="KW-1185">Reference proteome</keyword>
<gene>
    <name evidence="1" type="ORF">QWZ10_19670</name>
</gene>
<dbReference type="Proteomes" id="UP001243846">
    <property type="component" value="Unassembled WGS sequence"/>
</dbReference>
<accession>A0ABT8DAN4</accession>
<dbReference type="RefSeq" id="WP_377786343.1">
    <property type="nucleotide sequence ID" value="NZ_JBHUOC010000001.1"/>
</dbReference>
<evidence type="ECO:0000313" key="2">
    <source>
        <dbReference type="Proteomes" id="UP001243846"/>
    </source>
</evidence>
<reference evidence="2" key="1">
    <citation type="journal article" date="2019" name="Int. J. Syst. Evol. Microbiol.">
        <title>The Global Catalogue of Microorganisms (GCM) 10K type strain sequencing project: providing services to taxonomists for standard genome sequencing and annotation.</title>
        <authorList>
            <consortium name="The Broad Institute Genomics Platform"/>
            <consortium name="The Broad Institute Genome Sequencing Center for Infectious Disease"/>
            <person name="Wu L."/>
            <person name="Ma J."/>
        </authorList>
    </citation>
    <scope>NUCLEOTIDE SEQUENCE [LARGE SCALE GENOMIC DNA]</scope>
    <source>
        <strain evidence="2">CECT 8482</strain>
    </source>
</reference>
<dbReference type="InterPro" id="IPR036629">
    <property type="entry name" value="YjbJ_sf"/>
</dbReference>
<dbReference type="Gene3D" id="1.10.1470.10">
    <property type="entry name" value="YjbJ"/>
    <property type="match status" value="1"/>
</dbReference>
<evidence type="ECO:0008006" key="3">
    <source>
        <dbReference type="Google" id="ProtNLM"/>
    </source>
</evidence>
<protein>
    <recommendedName>
        <fullName evidence="3">CsbD family protein</fullName>
    </recommendedName>
</protein>
<sequence length="75" mass="8898">MKWQQVQDNWSAFFDAISEKWPDVDENELEEIDGDQRAFIAYIAEVTEQDPREARDEIREWLSGRFLGCRHGPEP</sequence>